<dbReference type="AlphaFoldDB" id="A0A1S2PL24"/>
<dbReference type="EMBL" id="MLYP01000028">
    <property type="protein sequence ID" value="OIJ94250.1"/>
    <property type="molecule type" value="Genomic_DNA"/>
</dbReference>
<keyword evidence="3" id="KW-1185">Reference proteome</keyword>
<dbReference type="SUPFAM" id="SSF50331">
    <property type="entry name" value="MOP-like"/>
    <property type="match status" value="1"/>
</dbReference>
<evidence type="ECO:0000313" key="3">
    <source>
        <dbReference type="Proteomes" id="UP000179935"/>
    </source>
</evidence>
<name>A0A1S2PL24_9ACTN</name>
<dbReference type="Proteomes" id="UP000179935">
    <property type="component" value="Unassembled WGS sequence"/>
</dbReference>
<dbReference type="RefSeq" id="WP_071366069.1">
    <property type="nucleotide sequence ID" value="NZ_MLYP01000028.1"/>
</dbReference>
<gene>
    <name evidence="2" type="ORF">BIV24_11045</name>
</gene>
<dbReference type="Gene3D" id="2.40.50.100">
    <property type="match status" value="1"/>
</dbReference>
<evidence type="ECO:0000313" key="2">
    <source>
        <dbReference type="EMBL" id="OIJ94250.1"/>
    </source>
</evidence>
<protein>
    <recommendedName>
        <fullName evidence="1">Transport-associated OB type 1 domain-containing protein</fullName>
    </recommendedName>
</protein>
<dbReference type="STRING" id="1428652.BIV24_11045"/>
<dbReference type="Pfam" id="PF03459">
    <property type="entry name" value="TOBE"/>
    <property type="match status" value="1"/>
</dbReference>
<comment type="caution">
    <text evidence="2">The sequence shown here is derived from an EMBL/GenBank/DDBJ whole genome shotgun (WGS) entry which is preliminary data.</text>
</comment>
<organism evidence="2 3">
    <name type="scientific">Streptomyces colonosanans</name>
    <dbReference type="NCBI Taxonomy" id="1428652"/>
    <lineage>
        <taxon>Bacteria</taxon>
        <taxon>Bacillati</taxon>
        <taxon>Actinomycetota</taxon>
        <taxon>Actinomycetes</taxon>
        <taxon>Kitasatosporales</taxon>
        <taxon>Streptomycetaceae</taxon>
        <taxon>Streptomyces</taxon>
    </lineage>
</organism>
<evidence type="ECO:0000259" key="1">
    <source>
        <dbReference type="Pfam" id="PF03459"/>
    </source>
</evidence>
<dbReference type="InterPro" id="IPR005116">
    <property type="entry name" value="Transp-assoc_OB_typ1"/>
</dbReference>
<sequence length="59" mass="6055">MEAGISLQNRLPGTVEDAATGEAMASVKVTIVGVALTAAITQDAAPTTSVRHQAPRPWP</sequence>
<proteinExistence type="predicted"/>
<reference evidence="2 3" key="1">
    <citation type="submission" date="2016-10" db="EMBL/GenBank/DDBJ databases">
        <title>Genome sequence of Streptomyces sp. MUSC 93.</title>
        <authorList>
            <person name="Lee L.-H."/>
            <person name="Ser H.-L."/>
            <person name="Law J.W.-F."/>
        </authorList>
    </citation>
    <scope>NUCLEOTIDE SEQUENCE [LARGE SCALE GENOMIC DNA]</scope>
    <source>
        <strain evidence="2 3">MUSC 93</strain>
    </source>
</reference>
<dbReference type="InterPro" id="IPR008995">
    <property type="entry name" value="Mo/tungstate-bd_C_term_dom"/>
</dbReference>
<feature type="domain" description="Transport-associated OB type 1" evidence="1">
    <location>
        <begin position="6"/>
        <end position="46"/>
    </location>
</feature>
<accession>A0A1S2PL24</accession>